<evidence type="ECO:0000256" key="1">
    <source>
        <dbReference type="SAM" id="SignalP"/>
    </source>
</evidence>
<name>A0ABP1DK47_9APHY</name>
<proteinExistence type="predicted"/>
<dbReference type="EMBL" id="OZ037947">
    <property type="protein sequence ID" value="CAL1708205.1"/>
    <property type="molecule type" value="Genomic_DNA"/>
</dbReference>
<gene>
    <name evidence="2" type="ORF">GFSPODELE1_LOCUS6742</name>
</gene>
<feature type="signal peptide" evidence="1">
    <location>
        <begin position="1"/>
        <end position="21"/>
    </location>
</feature>
<evidence type="ECO:0000313" key="3">
    <source>
        <dbReference type="Proteomes" id="UP001497453"/>
    </source>
</evidence>
<keyword evidence="1" id="KW-0732">Signal</keyword>
<dbReference type="Proteomes" id="UP001497453">
    <property type="component" value="Chromosome 4"/>
</dbReference>
<reference evidence="3" key="1">
    <citation type="submission" date="2024-04" db="EMBL/GenBank/DDBJ databases">
        <authorList>
            <person name="Shaw F."/>
            <person name="Minotto A."/>
        </authorList>
    </citation>
    <scope>NUCLEOTIDE SEQUENCE [LARGE SCALE GENOMIC DNA]</scope>
</reference>
<evidence type="ECO:0000313" key="2">
    <source>
        <dbReference type="EMBL" id="CAL1708205.1"/>
    </source>
</evidence>
<sequence length="248" mass="26661">MRFSTSVALAVVAASSVPALCAPFEAVVNSRDVSDLEARKVRHIGNKLEHANNIAGIADGLTGIATNIAGAVQQRSLKSLDPLKSLNSYHINECDVGCIQNKLFGLQNVARSYLEARKVRHIGNKLEHTNNVVGIADGLTGIATNIAGAAQQRRDLEARKVRHIGNKLEHANNIAGIADGLTGIATNVAGAVQQRSLKPPIHHFINECDTDCIQNRLFGWGQNVVSAAQQQRDFGAVPVERRSLEELD</sequence>
<feature type="chain" id="PRO_5047318303" evidence="1">
    <location>
        <begin position="22"/>
        <end position="248"/>
    </location>
</feature>
<protein>
    <submittedName>
        <fullName evidence="2">Uncharacterized protein</fullName>
    </submittedName>
</protein>
<accession>A0ABP1DK47</accession>
<organism evidence="2 3">
    <name type="scientific">Somion occarium</name>
    <dbReference type="NCBI Taxonomy" id="3059160"/>
    <lineage>
        <taxon>Eukaryota</taxon>
        <taxon>Fungi</taxon>
        <taxon>Dikarya</taxon>
        <taxon>Basidiomycota</taxon>
        <taxon>Agaricomycotina</taxon>
        <taxon>Agaricomycetes</taxon>
        <taxon>Polyporales</taxon>
        <taxon>Cerrenaceae</taxon>
        <taxon>Somion</taxon>
    </lineage>
</organism>
<keyword evidence="3" id="KW-1185">Reference proteome</keyword>